<name>A0A821BYJ2_9BILA</name>
<evidence type="ECO:0000256" key="1">
    <source>
        <dbReference type="SAM" id="MobiDB-lite"/>
    </source>
</evidence>
<comment type="caution">
    <text evidence="2">The sequence shown here is derived from an EMBL/GenBank/DDBJ whole genome shotgun (WGS) entry which is preliminary data.</text>
</comment>
<feature type="non-terminal residue" evidence="2">
    <location>
        <position position="42"/>
    </location>
</feature>
<dbReference type="EMBL" id="CAJOBS010000553">
    <property type="protein sequence ID" value="CAF4600448.1"/>
    <property type="molecule type" value="Genomic_DNA"/>
</dbReference>
<dbReference type="AlphaFoldDB" id="A0A821BYJ2"/>
<dbReference type="Proteomes" id="UP000663838">
    <property type="component" value="Unassembled WGS sequence"/>
</dbReference>
<feature type="region of interest" description="Disordered" evidence="1">
    <location>
        <begin position="1"/>
        <end position="42"/>
    </location>
</feature>
<protein>
    <submittedName>
        <fullName evidence="2">Uncharacterized protein</fullName>
    </submittedName>
</protein>
<feature type="compositionally biased region" description="Polar residues" evidence="1">
    <location>
        <begin position="25"/>
        <end position="42"/>
    </location>
</feature>
<accession>A0A821BYJ2</accession>
<reference evidence="2" key="1">
    <citation type="submission" date="2021-02" db="EMBL/GenBank/DDBJ databases">
        <authorList>
            <person name="Nowell W R."/>
        </authorList>
    </citation>
    <scope>NUCLEOTIDE SEQUENCE</scope>
</reference>
<sequence>MLKSEVIVVSGPSTSSRSKQRKSSIAPNTQQINDLTQSEPVL</sequence>
<proteinExistence type="predicted"/>
<evidence type="ECO:0000313" key="2">
    <source>
        <dbReference type="EMBL" id="CAF4600448.1"/>
    </source>
</evidence>
<gene>
    <name evidence="2" type="ORF">TOA249_LOCUS10565</name>
</gene>
<evidence type="ECO:0000313" key="3">
    <source>
        <dbReference type="Proteomes" id="UP000663838"/>
    </source>
</evidence>
<organism evidence="2 3">
    <name type="scientific">Rotaria socialis</name>
    <dbReference type="NCBI Taxonomy" id="392032"/>
    <lineage>
        <taxon>Eukaryota</taxon>
        <taxon>Metazoa</taxon>
        <taxon>Spiralia</taxon>
        <taxon>Gnathifera</taxon>
        <taxon>Rotifera</taxon>
        <taxon>Eurotatoria</taxon>
        <taxon>Bdelloidea</taxon>
        <taxon>Philodinida</taxon>
        <taxon>Philodinidae</taxon>
        <taxon>Rotaria</taxon>
    </lineage>
</organism>